<dbReference type="Proteomes" id="UP000027602">
    <property type="component" value="Chromosome"/>
</dbReference>
<dbReference type="PANTHER" id="PTHR30435">
    <property type="entry name" value="FLAGELLAR PROTEIN"/>
    <property type="match status" value="1"/>
</dbReference>
<dbReference type="EMBL" id="CP007739">
    <property type="protein sequence ID" value="AIE59648.1"/>
    <property type="molecule type" value="Genomic_DNA"/>
</dbReference>
<name>A0A068LRS0_BACMM</name>
<dbReference type="InterPro" id="IPR006300">
    <property type="entry name" value="FlgB"/>
</dbReference>
<comment type="function">
    <text evidence="5 6">Structural component of flagellum, the bacterial motility apparatus. Part of the rod structure of flagellar basal body.</text>
</comment>
<comment type="similarity">
    <text evidence="2 6">Belongs to the flagella basal body rod proteins family.</text>
</comment>
<dbReference type="KEGG" id="bmet:BMMGA3_06100"/>
<evidence type="ECO:0000256" key="2">
    <source>
        <dbReference type="ARBA" id="ARBA00009677"/>
    </source>
</evidence>
<keyword evidence="8" id="KW-0969">Cilium</keyword>
<dbReference type="HOGENOM" id="CLU_125463_3_1_9"/>
<dbReference type="GO" id="GO:0030694">
    <property type="term" value="C:bacterial-type flagellum basal body, rod"/>
    <property type="evidence" value="ECO:0007669"/>
    <property type="project" value="InterPro"/>
</dbReference>
<dbReference type="InterPro" id="IPR001444">
    <property type="entry name" value="Flag_bb_rod_N"/>
</dbReference>
<dbReference type="NCBIfam" id="TIGR01396">
    <property type="entry name" value="FlgB"/>
    <property type="match status" value="1"/>
</dbReference>
<evidence type="ECO:0000313" key="9">
    <source>
        <dbReference type="Proteomes" id="UP000027602"/>
    </source>
</evidence>
<organism evidence="8 9">
    <name type="scientific">Bacillus methanolicus (strain MGA3 / ATCC 53907)</name>
    <dbReference type="NCBI Taxonomy" id="796606"/>
    <lineage>
        <taxon>Bacteria</taxon>
        <taxon>Bacillati</taxon>
        <taxon>Bacillota</taxon>
        <taxon>Bacilli</taxon>
        <taxon>Bacillales</taxon>
        <taxon>Bacillaceae</taxon>
        <taxon>Bacillus</taxon>
    </lineage>
</organism>
<accession>A0A068LRS0</accession>
<reference evidence="8 9" key="1">
    <citation type="journal article" date="2015" name="BMC Genomics">
        <title>Transcriptome analysis of thermophilic methylotrophic Bacillus methanolicus MGA3 using RNA-sequencing provides detailed insights into its previously uncharted transcriptional landscape.</title>
        <authorList>
            <person name="Irla M."/>
            <person name="Neshat A."/>
            <person name="Brautaset T."/>
            <person name="Ruckert C."/>
            <person name="Kalinowski J."/>
            <person name="Wendisch V.F."/>
        </authorList>
    </citation>
    <scope>NUCLEOTIDE SEQUENCE [LARGE SCALE GENOMIC DNA]</scope>
    <source>
        <strain evidence="9">MGA3 / ATCC 53907</strain>
    </source>
</reference>
<dbReference type="AlphaFoldDB" id="A0A068LRS0"/>
<dbReference type="STRING" id="796606.BMMGA3_06100"/>
<sequence length="131" mass="14836">MKLFSGTFSTLENALNYSSLKQKIISQNIANVDTPNYKAKDVSFKTFFENELHSSFENYRTDKRHFRFEGLSAGNNAVITEKNASYSQNGNSVDIDEEMVDLAENQIYYNALIERLNGKFSSLQSVIKGGK</sequence>
<evidence type="ECO:0000256" key="6">
    <source>
        <dbReference type="PIRNR" id="PIRNR002889"/>
    </source>
</evidence>
<evidence type="ECO:0000256" key="1">
    <source>
        <dbReference type="ARBA" id="ARBA00004117"/>
    </source>
</evidence>
<evidence type="ECO:0000313" key="8">
    <source>
        <dbReference type="EMBL" id="AIE59648.1"/>
    </source>
</evidence>
<evidence type="ECO:0000259" key="7">
    <source>
        <dbReference type="Pfam" id="PF00460"/>
    </source>
</evidence>
<evidence type="ECO:0000256" key="4">
    <source>
        <dbReference type="ARBA" id="ARBA00023143"/>
    </source>
</evidence>
<keyword evidence="4 6" id="KW-0975">Bacterial flagellum</keyword>
<feature type="domain" description="Flagellar basal body rod protein N-terminal" evidence="7">
    <location>
        <begin position="10"/>
        <end position="38"/>
    </location>
</feature>
<dbReference type="RefSeq" id="WP_034669571.1">
    <property type="nucleotide sequence ID" value="NZ_ADWW01000004.1"/>
</dbReference>
<gene>
    <name evidence="8" type="primary">flgB</name>
    <name evidence="8" type="ORF">BMMGA3_06100</name>
</gene>
<dbReference type="OrthoDB" id="9792068at2"/>
<keyword evidence="8" id="KW-0966">Cell projection</keyword>
<dbReference type="Pfam" id="PF00460">
    <property type="entry name" value="Flg_bb_rod"/>
    <property type="match status" value="1"/>
</dbReference>
<dbReference type="eggNOG" id="COG1815">
    <property type="taxonomic scope" value="Bacteria"/>
</dbReference>
<proteinExistence type="inferred from homology"/>
<keyword evidence="8" id="KW-0282">Flagellum</keyword>
<dbReference type="PANTHER" id="PTHR30435:SF12">
    <property type="entry name" value="FLAGELLAR BASAL BODY ROD PROTEIN FLGB"/>
    <property type="match status" value="1"/>
</dbReference>
<comment type="subunit">
    <text evidence="6">The basal body constitutes a major portion of the flagellar organelle and consists of a number of rings mounted on a central rod.</text>
</comment>
<evidence type="ECO:0000256" key="3">
    <source>
        <dbReference type="ARBA" id="ARBA00014376"/>
    </source>
</evidence>
<keyword evidence="9" id="KW-1185">Reference proteome</keyword>
<protein>
    <recommendedName>
        <fullName evidence="3 6">Flagellar basal body rod protein FlgB</fullName>
    </recommendedName>
</protein>
<dbReference type="GO" id="GO:0071978">
    <property type="term" value="P:bacterial-type flagellum-dependent swarming motility"/>
    <property type="evidence" value="ECO:0007669"/>
    <property type="project" value="TreeGrafter"/>
</dbReference>
<dbReference type="PIRSF" id="PIRSF002889">
    <property type="entry name" value="Rod_FlgB"/>
    <property type="match status" value="1"/>
</dbReference>
<comment type="subcellular location">
    <subcellularLocation>
        <location evidence="1 6">Bacterial flagellum basal body</location>
    </subcellularLocation>
</comment>
<evidence type="ECO:0000256" key="5">
    <source>
        <dbReference type="ARBA" id="ARBA00024934"/>
    </source>
</evidence>